<evidence type="ECO:0000313" key="1">
    <source>
        <dbReference type="EMBL" id="PFF51456.1"/>
    </source>
</evidence>
<accession>A0A9X6W220</accession>
<dbReference type="Proteomes" id="UP000220210">
    <property type="component" value="Unassembled WGS sequence"/>
</dbReference>
<protein>
    <submittedName>
        <fullName evidence="1">Uncharacterized protein</fullName>
    </submittedName>
</protein>
<organism evidence="1 2">
    <name type="scientific">Bacillus cereus</name>
    <dbReference type="NCBI Taxonomy" id="1396"/>
    <lineage>
        <taxon>Bacteria</taxon>
        <taxon>Bacillati</taxon>
        <taxon>Bacillota</taxon>
        <taxon>Bacilli</taxon>
        <taxon>Bacillales</taxon>
        <taxon>Bacillaceae</taxon>
        <taxon>Bacillus</taxon>
        <taxon>Bacillus cereus group</taxon>
    </lineage>
</organism>
<sequence>MHTPHHDKKKLPSRQLLSHIPHPVPTGLYQRFSIYIGDFSTYISDFFIISTVRHRLSTYRQFSATYLCSIPCHYNKKKLPNGNFFSTYPTSYSLKYINDFSNISIISPLISTIFSLYQRFNTRYRFNDNLRHSKRTIYPIPQATYCRTLRLKR</sequence>
<gene>
    <name evidence="1" type="ORF">CN357_06510</name>
</gene>
<comment type="caution">
    <text evidence="1">The sequence shown here is derived from an EMBL/GenBank/DDBJ whole genome shotgun (WGS) entry which is preliminary data.</text>
</comment>
<evidence type="ECO:0000313" key="2">
    <source>
        <dbReference type="Proteomes" id="UP000220210"/>
    </source>
</evidence>
<proteinExistence type="predicted"/>
<dbReference type="EMBL" id="NTSO01000003">
    <property type="protein sequence ID" value="PFF51456.1"/>
    <property type="molecule type" value="Genomic_DNA"/>
</dbReference>
<dbReference type="AlphaFoldDB" id="A0A9X6W220"/>
<name>A0A9X6W220_BACCE</name>
<reference evidence="1 2" key="1">
    <citation type="submission" date="2017-09" db="EMBL/GenBank/DDBJ databases">
        <title>Large-scale bioinformatics analysis of Bacillus genomes uncovers conserved roles of natural products in bacterial physiology.</title>
        <authorList>
            <consortium name="Agbiome Team Llc"/>
            <person name="Bleich R.M."/>
            <person name="Kirk G.J."/>
            <person name="Santa Maria K.C."/>
            <person name="Allen S.E."/>
            <person name="Farag S."/>
            <person name="Shank E.A."/>
            <person name="Bowers A."/>
        </authorList>
    </citation>
    <scope>NUCLEOTIDE SEQUENCE [LARGE SCALE GENOMIC DNA]</scope>
    <source>
        <strain evidence="1 2">AFS020204</strain>
    </source>
</reference>